<accession>A0ABR2WC94</accession>
<keyword evidence="5" id="KW-0560">Oxidoreductase</keyword>
<dbReference type="Proteomes" id="UP001479436">
    <property type="component" value="Unassembled WGS sequence"/>
</dbReference>
<evidence type="ECO:0000313" key="8">
    <source>
        <dbReference type="Proteomes" id="UP001479436"/>
    </source>
</evidence>
<sequence>MSSSVELKRQAYGKAKVRVTKAIRHTTEWNDIVELTCQVLLEGDFETAYTEADNSMVVPTDTVKNTCYVIAK</sequence>
<feature type="non-terminal residue" evidence="7">
    <location>
        <position position="72"/>
    </location>
</feature>
<evidence type="ECO:0000313" key="7">
    <source>
        <dbReference type="EMBL" id="KAK9739630.1"/>
    </source>
</evidence>
<evidence type="ECO:0000256" key="3">
    <source>
        <dbReference type="ARBA" id="ARBA00012598"/>
    </source>
</evidence>
<gene>
    <name evidence="7" type="ORF">K7432_018375</name>
</gene>
<evidence type="ECO:0000256" key="2">
    <source>
        <dbReference type="ARBA" id="ARBA00009760"/>
    </source>
</evidence>
<dbReference type="EC" id="1.7.3.3" evidence="3"/>
<name>A0ABR2WC94_9FUNG</name>
<dbReference type="SUPFAM" id="SSF55620">
    <property type="entry name" value="Tetrahydrobiopterin biosynthesis enzymes-like"/>
    <property type="match status" value="1"/>
</dbReference>
<proteinExistence type="inferred from homology"/>
<organism evidence="7 8">
    <name type="scientific">Basidiobolus ranarum</name>
    <dbReference type="NCBI Taxonomy" id="34480"/>
    <lineage>
        <taxon>Eukaryota</taxon>
        <taxon>Fungi</taxon>
        <taxon>Fungi incertae sedis</taxon>
        <taxon>Zoopagomycota</taxon>
        <taxon>Entomophthoromycotina</taxon>
        <taxon>Basidiobolomycetes</taxon>
        <taxon>Basidiobolales</taxon>
        <taxon>Basidiobolaceae</taxon>
        <taxon>Basidiobolus</taxon>
    </lineage>
</organism>
<reference evidence="7 8" key="1">
    <citation type="submission" date="2023-04" db="EMBL/GenBank/DDBJ databases">
        <title>Genome of Basidiobolus ranarum AG-B5.</title>
        <authorList>
            <person name="Stajich J.E."/>
            <person name="Carter-House D."/>
            <person name="Gryganskyi A."/>
        </authorList>
    </citation>
    <scope>NUCLEOTIDE SEQUENCE [LARGE SCALE GENOMIC DNA]</scope>
    <source>
        <strain evidence="7 8">AG-B5</strain>
    </source>
</reference>
<comment type="pathway">
    <text evidence="1">Purine metabolism; urate degradation; (S)-allantoin from urate: step 1/3.</text>
</comment>
<dbReference type="Gene3D" id="3.10.270.10">
    <property type="entry name" value="Urate Oxidase"/>
    <property type="match status" value="1"/>
</dbReference>
<evidence type="ECO:0000256" key="1">
    <source>
        <dbReference type="ARBA" id="ARBA00004831"/>
    </source>
</evidence>
<dbReference type="Pfam" id="PF01014">
    <property type="entry name" value="Uricase"/>
    <property type="match status" value="1"/>
</dbReference>
<evidence type="ECO:0000256" key="6">
    <source>
        <dbReference type="ARBA" id="ARBA00031317"/>
    </source>
</evidence>
<dbReference type="PRINTS" id="PR00093">
    <property type="entry name" value="URICASE"/>
</dbReference>
<evidence type="ECO:0000256" key="4">
    <source>
        <dbReference type="ARBA" id="ARBA00022631"/>
    </source>
</evidence>
<keyword evidence="8" id="KW-1185">Reference proteome</keyword>
<comment type="caution">
    <text evidence="7">The sequence shown here is derived from an EMBL/GenBank/DDBJ whole genome shotgun (WGS) entry which is preliminary data.</text>
</comment>
<dbReference type="PANTHER" id="PTHR42874:SF1">
    <property type="entry name" value="URICASE"/>
    <property type="match status" value="1"/>
</dbReference>
<dbReference type="InterPro" id="IPR002042">
    <property type="entry name" value="Uricase"/>
</dbReference>
<keyword evidence="4" id="KW-0659">Purine metabolism</keyword>
<evidence type="ECO:0000256" key="5">
    <source>
        <dbReference type="ARBA" id="ARBA00023002"/>
    </source>
</evidence>
<dbReference type="EMBL" id="JASJQH010005821">
    <property type="protein sequence ID" value="KAK9739630.1"/>
    <property type="molecule type" value="Genomic_DNA"/>
</dbReference>
<comment type="similarity">
    <text evidence="2">Belongs to the uricase family.</text>
</comment>
<dbReference type="PANTHER" id="PTHR42874">
    <property type="entry name" value="URICASE"/>
    <property type="match status" value="1"/>
</dbReference>
<protein>
    <recommendedName>
        <fullName evidence="3">factor independent urate hydroxylase</fullName>
        <ecNumber evidence="3">1.7.3.3</ecNumber>
    </recommendedName>
    <alternativeName>
        <fullName evidence="6">Urate oxidase</fullName>
    </alternativeName>
</protein>